<dbReference type="OrthoDB" id="7306064at2"/>
<dbReference type="EMBL" id="OBMI01000003">
    <property type="protein sequence ID" value="SOB87570.1"/>
    <property type="molecule type" value="Genomic_DNA"/>
</dbReference>
<sequence>MRVPLLLRRLRGDERGATVVEFAIVAPVMCLLLLGGFDFAHTLYTRAALQGVVQKVGRDSALESQDVIEANAALDDKVRKQVYALRNNAVIKIDRRFFRSFTEAAAAKPEPWTDTNGNGRCDAGEPYQDNNLNSVWDRDGGNAGQGGARDAVVYKVEMTYPRLVPIYNFIGGSKSIKLEATTLLRNQPYDVQGSYAEPVVRNCA</sequence>
<name>A0A285R0C2_9SPHN</name>
<dbReference type="Proteomes" id="UP000219494">
    <property type="component" value="Unassembled WGS sequence"/>
</dbReference>
<reference evidence="3 4" key="1">
    <citation type="submission" date="2017-07" db="EMBL/GenBank/DDBJ databases">
        <authorList>
            <person name="Sun Z.S."/>
            <person name="Albrecht U."/>
            <person name="Echele G."/>
            <person name="Lee C.C."/>
        </authorList>
    </citation>
    <scope>NUCLEOTIDE SEQUENCE [LARGE SCALE GENOMIC DNA]</scope>
    <source>
        <strain evidence="3 4">CGMCC 1.12672</strain>
    </source>
</reference>
<keyword evidence="1" id="KW-0812">Transmembrane</keyword>
<organism evidence="3 4">
    <name type="scientific">Sphingomonas guangdongensis</name>
    <dbReference type="NCBI Taxonomy" id="1141890"/>
    <lineage>
        <taxon>Bacteria</taxon>
        <taxon>Pseudomonadati</taxon>
        <taxon>Pseudomonadota</taxon>
        <taxon>Alphaproteobacteria</taxon>
        <taxon>Sphingomonadales</taxon>
        <taxon>Sphingomonadaceae</taxon>
        <taxon>Sphingomonas</taxon>
    </lineage>
</organism>
<feature type="transmembrane region" description="Helical" evidence="1">
    <location>
        <begin position="20"/>
        <end position="40"/>
    </location>
</feature>
<evidence type="ECO:0000313" key="4">
    <source>
        <dbReference type="Proteomes" id="UP000219494"/>
    </source>
</evidence>
<evidence type="ECO:0000313" key="3">
    <source>
        <dbReference type="EMBL" id="SOB87570.1"/>
    </source>
</evidence>
<feature type="domain" description="TadE-like" evidence="2">
    <location>
        <begin position="16"/>
        <end position="58"/>
    </location>
</feature>
<protein>
    <submittedName>
        <fullName evidence="3">TadE-like protein</fullName>
    </submittedName>
</protein>
<dbReference type="Pfam" id="PF07811">
    <property type="entry name" value="TadE"/>
    <property type="match status" value="1"/>
</dbReference>
<gene>
    <name evidence="3" type="ORF">SAMN06297144_2702</name>
</gene>
<evidence type="ECO:0000256" key="1">
    <source>
        <dbReference type="SAM" id="Phobius"/>
    </source>
</evidence>
<proteinExistence type="predicted"/>
<dbReference type="InterPro" id="IPR012495">
    <property type="entry name" value="TadE-like_dom"/>
</dbReference>
<keyword evidence="4" id="KW-1185">Reference proteome</keyword>
<dbReference type="AlphaFoldDB" id="A0A285R0C2"/>
<keyword evidence="1" id="KW-1133">Transmembrane helix</keyword>
<accession>A0A285R0C2</accession>
<keyword evidence="1" id="KW-0472">Membrane</keyword>
<evidence type="ECO:0000259" key="2">
    <source>
        <dbReference type="Pfam" id="PF07811"/>
    </source>
</evidence>